<accession>A0A0G4PUW8</accession>
<evidence type="ECO:0000313" key="2">
    <source>
        <dbReference type="EMBL" id="CRL29912.1"/>
    </source>
</evidence>
<dbReference type="EMBL" id="HG793174">
    <property type="protein sequence ID" value="CRL29912.1"/>
    <property type="molecule type" value="Genomic_DNA"/>
</dbReference>
<dbReference type="PANTHER" id="PTHR48079:SF6">
    <property type="entry name" value="NAD(P)-BINDING DOMAIN-CONTAINING PROTEIN-RELATED"/>
    <property type="match status" value="1"/>
</dbReference>
<dbReference type="GO" id="GO:0004029">
    <property type="term" value="F:aldehyde dehydrogenase (NAD+) activity"/>
    <property type="evidence" value="ECO:0007669"/>
    <property type="project" value="TreeGrafter"/>
</dbReference>
<dbReference type="InterPro" id="IPR051783">
    <property type="entry name" value="NAD(P)-dependent_oxidoreduct"/>
</dbReference>
<dbReference type="AlphaFoldDB" id="A0A0G4PUW8"/>
<dbReference type="InterPro" id="IPR036291">
    <property type="entry name" value="NAD(P)-bd_dom_sf"/>
</dbReference>
<dbReference type="Pfam" id="PF01370">
    <property type="entry name" value="Epimerase"/>
    <property type="match status" value="1"/>
</dbReference>
<dbReference type="Gene3D" id="3.40.50.720">
    <property type="entry name" value="NAD(P)-binding Rossmann-like Domain"/>
    <property type="match status" value="1"/>
</dbReference>
<evidence type="ECO:0000259" key="1">
    <source>
        <dbReference type="Pfam" id="PF01370"/>
    </source>
</evidence>
<dbReference type="InterPro" id="IPR001509">
    <property type="entry name" value="Epimerase_deHydtase"/>
</dbReference>
<dbReference type="SUPFAM" id="SSF51735">
    <property type="entry name" value="NAD(P)-binding Rossmann-fold domains"/>
    <property type="match status" value="1"/>
</dbReference>
<dbReference type="PANTHER" id="PTHR48079">
    <property type="entry name" value="PROTEIN YEEZ"/>
    <property type="match status" value="1"/>
</dbReference>
<feature type="domain" description="NAD-dependent epimerase/dehydratase" evidence="1">
    <location>
        <begin position="6"/>
        <end position="233"/>
    </location>
</feature>
<reference evidence="2 3" key="1">
    <citation type="journal article" date="2014" name="Nat. Commun.">
        <title>Multiple recent horizontal transfers of a large genomic region in cheese making fungi.</title>
        <authorList>
            <person name="Cheeseman K."/>
            <person name="Ropars J."/>
            <person name="Renault P."/>
            <person name="Dupont J."/>
            <person name="Gouzy J."/>
            <person name="Branca A."/>
            <person name="Abraham A.L."/>
            <person name="Ceppi M."/>
            <person name="Conseiller E."/>
            <person name="Debuchy R."/>
            <person name="Malagnac F."/>
            <person name="Goarin A."/>
            <person name="Silar P."/>
            <person name="Lacoste S."/>
            <person name="Sallet E."/>
            <person name="Bensimon A."/>
            <person name="Giraud T."/>
            <person name="Brygoo Y."/>
        </authorList>
    </citation>
    <scope>NUCLEOTIDE SEQUENCE [LARGE SCALE GENOMIC DNA]</scope>
    <source>
        <strain evidence="3">FM 013</strain>
    </source>
</reference>
<organism evidence="2 3">
    <name type="scientific">Penicillium camemberti (strain FM 013)</name>
    <dbReference type="NCBI Taxonomy" id="1429867"/>
    <lineage>
        <taxon>Eukaryota</taxon>
        <taxon>Fungi</taxon>
        <taxon>Dikarya</taxon>
        <taxon>Ascomycota</taxon>
        <taxon>Pezizomycotina</taxon>
        <taxon>Eurotiomycetes</taxon>
        <taxon>Eurotiomycetidae</taxon>
        <taxon>Eurotiales</taxon>
        <taxon>Aspergillaceae</taxon>
        <taxon>Penicillium</taxon>
    </lineage>
</organism>
<name>A0A0G4PUW8_PENC3</name>
<gene>
    <name evidence="2" type="ORF">PCAMFM013_S041g000054</name>
</gene>
<dbReference type="Proteomes" id="UP000053732">
    <property type="component" value="Unassembled WGS sequence"/>
</dbReference>
<protein>
    <submittedName>
        <fullName evidence="2">NAD-dependent epimerase/dehydratase</fullName>
    </submittedName>
</protein>
<dbReference type="STRING" id="1429867.A0A0G4PUW8"/>
<sequence>MSQTKILILGATGYIGGSILTDLQNSKNASQYSFSALVRNQEHASKLKARGVESIFFKSLDDLEIVKKAASEHDVVINAASASNDKAAAAIVQGLAERKERTGRAVNYIHTSGTSILGDQHISGKFVDRGIYSDATDDIYAYEKGRGPYGQRITDIVVIETGEKLNVPTYIVVPPTIYGEGSGPVATISQQVPNLAREAIKRKQAIVIGKGDGIWNHVHILDLAPLYTLLLEGILAGRQDIPSGRKGIFFAETGEHTWLDVSRGIAEALYARGLLPTNEVKEVSLAEAAHIAGGKEDLLEITLASNSRSRADLSRKLGWKPTRDDADFHKHYDEVIAAVAQEFQ</sequence>
<keyword evidence="3" id="KW-1185">Reference proteome</keyword>
<proteinExistence type="predicted"/>
<dbReference type="GO" id="GO:0005737">
    <property type="term" value="C:cytoplasm"/>
    <property type="evidence" value="ECO:0007669"/>
    <property type="project" value="TreeGrafter"/>
</dbReference>
<evidence type="ECO:0000313" key="3">
    <source>
        <dbReference type="Proteomes" id="UP000053732"/>
    </source>
</evidence>